<evidence type="ECO:0000256" key="1">
    <source>
        <dbReference type="SAM" id="Phobius"/>
    </source>
</evidence>
<keyword evidence="1" id="KW-1133">Transmembrane helix</keyword>
<dbReference type="Gene3D" id="1.10.555.10">
    <property type="entry name" value="Rho GTPase activation protein"/>
    <property type="match status" value="1"/>
</dbReference>
<gene>
    <name evidence="3" type="ORF">ASIM_LOCUS6661</name>
</gene>
<protein>
    <submittedName>
        <fullName evidence="5">Rac GTPase-activating protein 1 (inferred by orthology to a human protein)</fullName>
    </submittedName>
</protein>
<dbReference type="AlphaFoldDB" id="A0A0M3JGY0"/>
<dbReference type="InterPro" id="IPR000198">
    <property type="entry name" value="RhoGAP_dom"/>
</dbReference>
<accession>A0A0M3JGY0</accession>
<dbReference type="PANTHER" id="PTHR46199">
    <property type="entry name" value="RAC GTPASE-ACTIVATING PROTEIN 1"/>
    <property type="match status" value="1"/>
</dbReference>
<dbReference type="GO" id="GO:0051233">
    <property type="term" value="C:spindle midzone"/>
    <property type="evidence" value="ECO:0007669"/>
    <property type="project" value="TreeGrafter"/>
</dbReference>
<dbReference type="EMBL" id="UYRR01014827">
    <property type="protein sequence ID" value="VDK27486.1"/>
    <property type="molecule type" value="Genomic_DNA"/>
</dbReference>
<feature type="transmembrane region" description="Helical" evidence="1">
    <location>
        <begin position="64"/>
        <end position="83"/>
    </location>
</feature>
<evidence type="ECO:0000313" key="3">
    <source>
        <dbReference type="EMBL" id="VDK27486.1"/>
    </source>
</evidence>
<dbReference type="Proteomes" id="UP000267096">
    <property type="component" value="Unassembled WGS sequence"/>
</dbReference>
<dbReference type="PROSITE" id="PS50238">
    <property type="entry name" value="RHOGAP"/>
    <property type="match status" value="1"/>
</dbReference>
<dbReference type="GO" id="GO:0005634">
    <property type="term" value="C:nucleus"/>
    <property type="evidence" value="ECO:0007669"/>
    <property type="project" value="TreeGrafter"/>
</dbReference>
<name>A0A0M3JGY0_ANISI</name>
<organism evidence="5">
    <name type="scientific">Anisakis simplex</name>
    <name type="common">Herring worm</name>
    <dbReference type="NCBI Taxonomy" id="6269"/>
    <lineage>
        <taxon>Eukaryota</taxon>
        <taxon>Metazoa</taxon>
        <taxon>Ecdysozoa</taxon>
        <taxon>Nematoda</taxon>
        <taxon>Chromadorea</taxon>
        <taxon>Rhabditida</taxon>
        <taxon>Spirurina</taxon>
        <taxon>Ascaridomorpha</taxon>
        <taxon>Ascaridoidea</taxon>
        <taxon>Anisakidae</taxon>
        <taxon>Anisakis</taxon>
        <taxon>Anisakis simplex complex</taxon>
    </lineage>
</organism>
<dbReference type="GO" id="GO:0005096">
    <property type="term" value="F:GTPase activator activity"/>
    <property type="evidence" value="ECO:0007669"/>
    <property type="project" value="TreeGrafter"/>
</dbReference>
<dbReference type="GO" id="GO:0000281">
    <property type="term" value="P:mitotic cytokinesis"/>
    <property type="evidence" value="ECO:0007669"/>
    <property type="project" value="TreeGrafter"/>
</dbReference>
<sequence length="84" mass="9795">MHIHRSCIERAPLPCVPRTPTPRTPAKQRPRLKDFCPPTQPMIPHLIIHCVVALEKDRLSTEGLYRIPGFVAFTYFITFFLFFD</sequence>
<dbReference type="OrthoDB" id="2218807at2759"/>
<evidence type="ECO:0000313" key="4">
    <source>
        <dbReference type="Proteomes" id="UP000267096"/>
    </source>
</evidence>
<evidence type="ECO:0000259" key="2">
    <source>
        <dbReference type="PROSITE" id="PS50238"/>
    </source>
</evidence>
<dbReference type="GO" id="GO:0032154">
    <property type="term" value="C:cleavage furrow"/>
    <property type="evidence" value="ECO:0007669"/>
    <property type="project" value="TreeGrafter"/>
</dbReference>
<dbReference type="PANTHER" id="PTHR46199:SF3">
    <property type="entry name" value="RAC GTPASE-ACTIVATING PROTEIN 1"/>
    <property type="match status" value="1"/>
</dbReference>
<dbReference type="GO" id="GO:0030496">
    <property type="term" value="C:midbody"/>
    <property type="evidence" value="ECO:0007669"/>
    <property type="project" value="TreeGrafter"/>
</dbReference>
<dbReference type="GO" id="GO:0097149">
    <property type="term" value="C:centralspindlin complex"/>
    <property type="evidence" value="ECO:0007669"/>
    <property type="project" value="TreeGrafter"/>
</dbReference>
<evidence type="ECO:0000313" key="5">
    <source>
        <dbReference type="WBParaSite" id="ASIM_0000688901-mRNA-1"/>
    </source>
</evidence>
<dbReference type="GO" id="GO:0007266">
    <property type="term" value="P:Rho protein signal transduction"/>
    <property type="evidence" value="ECO:0007669"/>
    <property type="project" value="TreeGrafter"/>
</dbReference>
<dbReference type="SUPFAM" id="SSF48350">
    <property type="entry name" value="GTPase activation domain, GAP"/>
    <property type="match status" value="1"/>
</dbReference>
<reference evidence="3 4" key="2">
    <citation type="submission" date="2018-11" db="EMBL/GenBank/DDBJ databases">
        <authorList>
            <consortium name="Pathogen Informatics"/>
        </authorList>
    </citation>
    <scope>NUCLEOTIDE SEQUENCE [LARGE SCALE GENOMIC DNA]</scope>
</reference>
<keyword evidence="1" id="KW-0812">Transmembrane</keyword>
<keyword evidence="4" id="KW-1185">Reference proteome</keyword>
<dbReference type="GO" id="GO:0051256">
    <property type="term" value="P:mitotic spindle midzone assembly"/>
    <property type="evidence" value="ECO:0007669"/>
    <property type="project" value="TreeGrafter"/>
</dbReference>
<dbReference type="WBParaSite" id="ASIM_0000688901-mRNA-1">
    <property type="protein sequence ID" value="ASIM_0000688901-mRNA-1"/>
    <property type="gene ID" value="ASIM_0000688901"/>
</dbReference>
<keyword evidence="1" id="KW-0472">Membrane</keyword>
<reference evidence="5" key="1">
    <citation type="submission" date="2017-02" db="UniProtKB">
        <authorList>
            <consortium name="WormBaseParasite"/>
        </authorList>
    </citation>
    <scope>IDENTIFICATION</scope>
</reference>
<dbReference type="InterPro" id="IPR008936">
    <property type="entry name" value="Rho_GTPase_activation_prot"/>
</dbReference>
<proteinExistence type="predicted"/>
<feature type="domain" description="Rho-GAP" evidence="2">
    <location>
        <begin position="30"/>
        <end position="84"/>
    </location>
</feature>